<evidence type="ECO:0000256" key="2">
    <source>
        <dbReference type="SAM" id="MobiDB-lite"/>
    </source>
</evidence>
<feature type="compositionally biased region" description="Pro residues" evidence="2">
    <location>
        <begin position="21"/>
        <end position="32"/>
    </location>
</feature>
<dbReference type="InParanoid" id="A0A1Y2G417"/>
<accession>A0A1Y2G417</accession>
<dbReference type="AlphaFoldDB" id="A0A1Y2G417"/>
<comment type="caution">
    <text evidence="3">The sequence shown here is derived from an EMBL/GenBank/DDBJ whole genome shotgun (WGS) entry which is preliminary data.</text>
</comment>
<organism evidence="3 4">
    <name type="scientific">Leucosporidium creatinivorum</name>
    <dbReference type="NCBI Taxonomy" id="106004"/>
    <lineage>
        <taxon>Eukaryota</taxon>
        <taxon>Fungi</taxon>
        <taxon>Dikarya</taxon>
        <taxon>Basidiomycota</taxon>
        <taxon>Pucciniomycotina</taxon>
        <taxon>Microbotryomycetes</taxon>
        <taxon>Leucosporidiales</taxon>
        <taxon>Leucosporidium</taxon>
    </lineage>
</organism>
<evidence type="ECO:0000313" key="3">
    <source>
        <dbReference type="EMBL" id="ORY92684.1"/>
    </source>
</evidence>
<proteinExistence type="predicted"/>
<feature type="coiled-coil region" evidence="1">
    <location>
        <begin position="281"/>
        <end position="329"/>
    </location>
</feature>
<evidence type="ECO:0000256" key="1">
    <source>
        <dbReference type="SAM" id="Coils"/>
    </source>
</evidence>
<protein>
    <submittedName>
        <fullName evidence="3">Uncharacterized protein</fullName>
    </submittedName>
</protein>
<feature type="region of interest" description="Disordered" evidence="2">
    <location>
        <begin position="1"/>
        <end position="33"/>
    </location>
</feature>
<dbReference type="OrthoDB" id="10622889at2759"/>
<dbReference type="EMBL" id="MCGR01000001">
    <property type="protein sequence ID" value="ORY92684.1"/>
    <property type="molecule type" value="Genomic_DNA"/>
</dbReference>
<reference evidence="3 4" key="1">
    <citation type="submission" date="2016-07" db="EMBL/GenBank/DDBJ databases">
        <title>Pervasive Adenine N6-methylation of Active Genes in Fungi.</title>
        <authorList>
            <consortium name="DOE Joint Genome Institute"/>
            <person name="Mondo S.J."/>
            <person name="Dannebaum R.O."/>
            <person name="Kuo R.C."/>
            <person name="Labutti K."/>
            <person name="Haridas S."/>
            <person name="Kuo A."/>
            <person name="Salamov A."/>
            <person name="Ahrendt S.R."/>
            <person name="Lipzen A."/>
            <person name="Sullivan W."/>
            <person name="Andreopoulos W.B."/>
            <person name="Clum A."/>
            <person name="Lindquist E."/>
            <person name="Daum C."/>
            <person name="Ramamoorthy G.K."/>
            <person name="Gryganskyi A."/>
            <person name="Culley D."/>
            <person name="Magnuson J.K."/>
            <person name="James T.Y."/>
            <person name="O'Malley M.A."/>
            <person name="Stajich J.E."/>
            <person name="Spatafora J.W."/>
            <person name="Visel A."/>
            <person name="Grigoriev I.V."/>
        </authorList>
    </citation>
    <scope>NUCLEOTIDE SEQUENCE [LARGE SCALE GENOMIC DNA]</scope>
    <source>
        <strain evidence="3 4">62-1032</strain>
    </source>
</reference>
<keyword evidence="1" id="KW-0175">Coiled coil</keyword>
<dbReference type="Proteomes" id="UP000193467">
    <property type="component" value="Unassembled WGS sequence"/>
</dbReference>
<evidence type="ECO:0000313" key="4">
    <source>
        <dbReference type="Proteomes" id="UP000193467"/>
    </source>
</evidence>
<sequence length="351" mass="39128">MEDRPVRPLPTRRLRSSAAPAPAPSVVAPPQPKMGFHRRLQEATLSRALKLRRQIKLQSRLWAEAEKEWDSLMTDRQAHSDIQRAALQSVNDTIANSTALSNITRQLSADAVQISHDVRTLMNRYAARVVTILHVRALAERDAGVLTLERSTADLLAGELFSGLFADVSFEDIQGAHAQWEKTVDEAPEDSNTAHIASSWAHSQSSTLIARRAPSLTPLSFDSLFSRFINDSSPAHPVFETFEGLIPVQHLSDEALDHLLAHRTAIGSLMRPAAACQLGKMVEIDTRLAELSEQANRMREENSANWAKYNEIEESLERVRKTSAKLKEQMPVTQSKYEDHLLQLVILARGA</sequence>
<name>A0A1Y2G417_9BASI</name>
<gene>
    <name evidence="3" type="ORF">BCR35DRAFT_6096</name>
</gene>
<keyword evidence="4" id="KW-1185">Reference proteome</keyword>